<dbReference type="Gene3D" id="2.70.98.70">
    <property type="match status" value="1"/>
</dbReference>
<dbReference type="GO" id="GO:0042597">
    <property type="term" value="C:periplasmic space"/>
    <property type="evidence" value="ECO:0007669"/>
    <property type="project" value="UniProtKB-SubCell"/>
</dbReference>
<feature type="domain" description="Heparin-sulfate lyase N-terminal" evidence="6">
    <location>
        <begin position="104"/>
        <end position="306"/>
    </location>
</feature>
<evidence type="ECO:0000313" key="7">
    <source>
        <dbReference type="EMBL" id="SKC15721.1"/>
    </source>
</evidence>
<evidence type="ECO:0000256" key="3">
    <source>
        <dbReference type="ARBA" id="ARBA00022764"/>
    </source>
</evidence>
<evidence type="ECO:0000313" key="8">
    <source>
        <dbReference type="Proteomes" id="UP000190897"/>
    </source>
</evidence>
<reference evidence="8" key="1">
    <citation type="submission" date="2017-02" db="EMBL/GenBank/DDBJ databases">
        <authorList>
            <person name="Varghese N."/>
            <person name="Submissions S."/>
        </authorList>
    </citation>
    <scope>NUCLEOTIDE SEQUENCE [LARGE SCALE GENOMIC DNA]</scope>
    <source>
        <strain evidence="8">DSM 22270</strain>
    </source>
</reference>
<protein>
    <submittedName>
        <fullName evidence="7">Heparinase II/III N-terminus</fullName>
    </submittedName>
</protein>
<dbReference type="OrthoDB" id="7335480at2"/>
<dbReference type="STRING" id="651661.SAMN05660293_04910"/>
<dbReference type="SUPFAM" id="SSF48230">
    <property type="entry name" value="Chondroitin AC/alginate lyase"/>
    <property type="match status" value="1"/>
</dbReference>
<dbReference type="Gene3D" id="1.50.10.100">
    <property type="entry name" value="Chondroitin AC/alginate lyase"/>
    <property type="match status" value="1"/>
</dbReference>
<dbReference type="Proteomes" id="UP000190897">
    <property type="component" value="Unassembled WGS sequence"/>
</dbReference>
<keyword evidence="3" id="KW-0574">Periplasm</keyword>
<feature type="domain" description="Heparinase II/III-like C-terminal" evidence="5">
    <location>
        <begin position="404"/>
        <end position="609"/>
    </location>
</feature>
<evidence type="ECO:0000256" key="1">
    <source>
        <dbReference type="ARBA" id="ARBA00004418"/>
    </source>
</evidence>
<accession>A0A1T5H554</accession>
<evidence type="ECO:0000259" key="5">
    <source>
        <dbReference type="Pfam" id="PF07940"/>
    </source>
</evidence>
<evidence type="ECO:0000256" key="2">
    <source>
        <dbReference type="ARBA" id="ARBA00022729"/>
    </source>
</evidence>
<keyword evidence="4" id="KW-0456">Lyase</keyword>
<sequence>MIRFLSNMGVRYLCFRLWYEIQGRIGLLRLRFSVGNKRFQHVSKEAWLDKHIPFPFDPAKSGLLRNAELPGLQERAEHIRENRFLYFNDQWKTVPDWHTNPENGFTYDKNIHWSKIPTLSRNDGDIKYVWEKSRFCFLSALFRFDFHFEKDQSELVFALINDWIDQNPVNRGPNWRCGQEISLRVINWLFALHYYKHSESLSPAIFTKIIQSIYDQMRRVAANIHFSRTAVRNNHALTETLTLYIVGTYFPHFPESRLWKSKAKRWFEQEIAYQIYEDGTFLQFSMNYHRIAVQLLTLAITVAELNADKWADVVYDRARKSLYFLRSCQDDVTGFLPNYGNNDGALFFPLSECPYHDFRPQLEALSKALQINLDFGIGPWNEEALWLSLQKSVQNVQETFKPKVLAGFENGGYYTIRDDKTLTFVRCGAYKDRPFQADNLHLDIWVNGMNLMRDAGSYSYNTDEKWTRYFAGTASHNSVMLGEFDQMKKGPRFIWFNWIKKAKCSVYEHANSFEIDAEFEGFNQLGRGITHHRRITKTKGKLHWTIEDHIENLPDNLPMHQIWHPHPQFFEHYQMTATDKDSQEIKFNKTTGWYSDTYGKKVAARRLVFSSFGNYIRTVIEKVD</sequence>
<dbReference type="InterPro" id="IPR012480">
    <property type="entry name" value="Hepar_II_III_C"/>
</dbReference>
<dbReference type="PANTHER" id="PTHR39210">
    <property type="entry name" value="HEPARIN-SULFATE LYASE"/>
    <property type="match status" value="1"/>
</dbReference>
<dbReference type="Pfam" id="PF16889">
    <property type="entry name" value="Hepar_II_III_N"/>
    <property type="match status" value="1"/>
</dbReference>
<keyword evidence="2" id="KW-0732">Signal</keyword>
<dbReference type="GO" id="GO:0016829">
    <property type="term" value="F:lyase activity"/>
    <property type="evidence" value="ECO:0007669"/>
    <property type="project" value="UniProtKB-KW"/>
</dbReference>
<dbReference type="RefSeq" id="WP_082217357.1">
    <property type="nucleotide sequence ID" value="NZ_FUZA01000008.1"/>
</dbReference>
<gene>
    <name evidence="7" type="ORF">SAMN05660293_04910</name>
</gene>
<dbReference type="EMBL" id="FUZA01000008">
    <property type="protein sequence ID" value="SKC15721.1"/>
    <property type="molecule type" value="Genomic_DNA"/>
</dbReference>
<name>A0A1T5H554_9BACT</name>
<evidence type="ECO:0000256" key="4">
    <source>
        <dbReference type="ARBA" id="ARBA00023239"/>
    </source>
</evidence>
<comment type="subcellular location">
    <subcellularLocation>
        <location evidence="1">Periplasm</location>
    </subcellularLocation>
</comment>
<dbReference type="AlphaFoldDB" id="A0A1T5H554"/>
<keyword evidence="8" id="KW-1185">Reference proteome</keyword>
<dbReference type="PANTHER" id="PTHR39210:SF1">
    <property type="entry name" value="HEPARIN-SULFATE LYASE"/>
    <property type="match status" value="1"/>
</dbReference>
<evidence type="ECO:0000259" key="6">
    <source>
        <dbReference type="Pfam" id="PF16889"/>
    </source>
</evidence>
<dbReference type="InterPro" id="IPR008929">
    <property type="entry name" value="Chondroitin_lyas"/>
</dbReference>
<dbReference type="InterPro" id="IPR031680">
    <property type="entry name" value="Hepar_II_III_N"/>
</dbReference>
<proteinExistence type="predicted"/>
<organism evidence="7 8">
    <name type="scientific">Dyadobacter psychrophilus</name>
    <dbReference type="NCBI Taxonomy" id="651661"/>
    <lineage>
        <taxon>Bacteria</taxon>
        <taxon>Pseudomonadati</taxon>
        <taxon>Bacteroidota</taxon>
        <taxon>Cytophagia</taxon>
        <taxon>Cytophagales</taxon>
        <taxon>Spirosomataceae</taxon>
        <taxon>Dyadobacter</taxon>
    </lineage>
</organism>
<dbReference type="Pfam" id="PF07940">
    <property type="entry name" value="Hepar_II_III_C"/>
    <property type="match status" value="1"/>
</dbReference>